<dbReference type="Proteomes" id="UP000276888">
    <property type="component" value="Chromosome"/>
</dbReference>
<feature type="domain" description="Core-binding (CB)" evidence="6">
    <location>
        <begin position="78"/>
        <end position="167"/>
    </location>
</feature>
<dbReference type="InterPro" id="IPR050090">
    <property type="entry name" value="Tyrosine_recombinase_XerCD"/>
</dbReference>
<evidence type="ECO:0000313" key="7">
    <source>
        <dbReference type="EMBL" id="AZS36803.1"/>
    </source>
</evidence>
<keyword evidence="8" id="KW-1185">Reference proteome</keyword>
<keyword evidence="3" id="KW-0233">DNA recombination</keyword>
<dbReference type="PROSITE" id="PS51898">
    <property type="entry name" value="TYR_RECOMBINASE"/>
    <property type="match status" value="1"/>
</dbReference>
<name>A0A3Q9J361_9MICO</name>
<keyword evidence="2 4" id="KW-0238">DNA-binding</keyword>
<dbReference type="PANTHER" id="PTHR30349">
    <property type="entry name" value="PHAGE INTEGRASE-RELATED"/>
    <property type="match status" value="1"/>
</dbReference>
<dbReference type="AlphaFoldDB" id="A0A3Q9J361"/>
<comment type="similarity">
    <text evidence="1">Belongs to the 'phage' integrase family.</text>
</comment>
<dbReference type="SUPFAM" id="SSF56349">
    <property type="entry name" value="DNA breaking-rejoining enzymes"/>
    <property type="match status" value="1"/>
</dbReference>
<protein>
    <submittedName>
        <fullName evidence="7">Prophage phiRv2 integrase</fullName>
    </submittedName>
</protein>
<sequence length="386" mass="41762">MATKRKASRASWGKTRKLPSGRYQASYVAPDGERYNAPMTFSAKTDADTWLGGVRADISRGAWTSPAAVAAERAARDQTLGAYFETWLSTRNLRDRTVDEYRRLFRSPNARKPSDKGGPLAPLAPLALAAITTTVVDRWYGAQTASGTKTQASRAYSLLSTLFKSAVARDLAPSNPCRVEGAQTARTGKKVEPPTDAELATILSSITPRYRALVVVASAGGLRYGEATALRAKDVTIERNDEGLATNVRLNVKRAAVRTAGTIREGDTKTAAGVRSVAIFGLDAVDVAEHVRGLIGDALLFPAADGVSFLAQATFWRHWNDARTAAGRPDMPFHALRHYAGTRYAQTGATPRETMARLGHTSLAVAMRYQHTTDRDDELAARAARR</sequence>
<dbReference type="Gene3D" id="1.10.443.10">
    <property type="entry name" value="Intergrase catalytic core"/>
    <property type="match status" value="1"/>
</dbReference>
<dbReference type="Pfam" id="PF26003">
    <property type="entry name" value="Integrase_N_phage"/>
    <property type="match status" value="1"/>
</dbReference>
<dbReference type="KEGG" id="mlv:CVS47_01412"/>
<reference evidence="7 8" key="1">
    <citation type="submission" date="2018-08" db="EMBL/GenBank/DDBJ databases">
        <title>Microbacterium lemovicicum sp. nov., a bacterium isolated from a natural uranium-rich soil.</title>
        <authorList>
            <person name="ORTET P."/>
        </authorList>
    </citation>
    <scope>NUCLEOTIDE SEQUENCE [LARGE SCALE GENOMIC DNA]</scope>
    <source>
        <strain evidence="7 8">Viu22</strain>
    </source>
</reference>
<gene>
    <name evidence="7" type="ORF">CVS47_01412</name>
</gene>
<evidence type="ECO:0000313" key="8">
    <source>
        <dbReference type="Proteomes" id="UP000276888"/>
    </source>
</evidence>
<dbReference type="InterPro" id="IPR011010">
    <property type="entry name" value="DNA_brk_join_enz"/>
</dbReference>
<evidence type="ECO:0000256" key="1">
    <source>
        <dbReference type="ARBA" id="ARBA00008857"/>
    </source>
</evidence>
<dbReference type="PROSITE" id="PS51900">
    <property type="entry name" value="CB"/>
    <property type="match status" value="1"/>
</dbReference>
<evidence type="ECO:0000256" key="3">
    <source>
        <dbReference type="ARBA" id="ARBA00023172"/>
    </source>
</evidence>
<dbReference type="InterPro" id="IPR044068">
    <property type="entry name" value="CB"/>
</dbReference>
<proteinExistence type="inferred from homology"/>
<feature type="domain" description="Tyr recombinase" evidence="5">
    <location>
        <begin position="189"/>
        <end position="384"/>
    </location>
</feature>
<dbReference type="RefSeq" id="WP_164734613.1">
    <property type="nucleotide sequence ID" value="NZ_CP031423.1"/>
</dbReference>
<dbReference type="GO" id="GO:0006310">
    <property type="term" value="P:DNA recombination"/>
    <property type="evidence" value="ECO:0007669"/>
    <property type="project" value="UniProtKB-KW"/>
</dbReference>
<dbReference type="InterPro" id="IPR010998">
    <property type="entry name" value="Integrase_recombinase_N"/>
</dbReference>
<organism evidence="7 8">
    <name type="scientific">Microbacterium lemovicicum</name>
    <dbReference type="NCBI Taxonomy" id="1072463"/>
    <lineage>
        <taxon>Bacteria</taxon>
        <taxon>Bacillati</taxon>
        <taxon>Actinomycetota</taxon>
        <taxon>Actinomycetes</taxon>
        <taxon>Micrococcales</taxon>
        <taxon>Microbacteriaceae</taxon>
        <taxon>Microbacterium</taxon>
    </lineage>
</organism>
<dbReference type="GO" id="GO:0003677">
    <property type="term" value="F:DNA binding"/>
    <property type="evidence" value="ECO:0007669"/>
    <property type="project" value="UniProtKB-UniRule"/>
</dbReference>
<dbReference type="PANTHER" id="PTHR30349:SF64">
    <property type="entry name" value="PROPHAGE INTEGRASE INTD-RELATED"/>
    <property type="match status" value="1"/>
</dbReference>
<dbReference type="EMBL" id="CP031423">
    <property type="protein sequence ID" value="AZS36803.1"/>
    <property type="molecule type" value="Genomic_DNA"/>
</dbReference>
<evidence type="ECO:0000256" key="2">
    <source>
        <dbReference type="ARBA" id="ARBA00023125"/>
    </source>
</evidence>
<dbReference type="InterPro" id="IPR058717">
    <property type="entry name" value="Phage_L5_Integrase_N"/>
</dbReference>
<evidence type="ECO:0000256" key="4">
    <source>
        <dbReference type="PROSITE-ProRule" id="PRU01248"/>
    </source>
</evidence>
<dbReference type="InterPro" id="IPR002104">
    <property type="entry name" value="Integrase_catalytic"/>
</dbReference>
<dbReference type="Pfam" id="PF00589">
    <property type="entry name" value="Phage_integrase"/>
    <property type="match status" value="1"/>
</dbReference>
<evidence type="ECO:0000259" key="5">
    <source>
        <dbReference type="PROSITE" id="PS51898"/>
    </source>
</evidence>
<accession>A0A3Q9J361</accession>
<dbReference type="Gene3D" id="1.10.150.130">
    <property type="match status" value="1"/>
</dbReference>
<dbReference type="GO" id="GO:0015074">
    <property type="term" value="P:DNA integration"/>
    <property type="evidence" value="ECO:0007669"/>
    <property type="project" value="InterPro"/>
</dbReference>
<evidence type="ECO:0000259" key="6">
    <source>
        <dbReference type="PROSITE" id="PS51900"/>
    </source>
</evidence>
<dbReference type="InterPro" id="IPR013762">
    <property type="entry name" value="Integrase-like_cat_sf"/>
</dbReference>